<dbReference type="RefSeq" id="WP_318647787.1">
    <property type="nucleotide sequence ID" value="NZ_CP137852.1"/>
</dbReference>
<organism evidence="11 12">
    <name type="scientific">Sediminicoccus rosea</name>
    <dbReference type="NCBI Taxonomy" id="1225128"/>
    <lineage>
        <taxon>Bacteria</taxon>
        <taxon>Pseudomonadati</taxon>
        <taxon>Pseudomonadota</taxon>
        <taxon>Alphaproteobacteria</taxon>
        <taxon>Acetobacterales</taxon>
        <taxon>Roseomonadaceae</taxon>
        <taxon>Sediminicoccus</taxon>
    </lineage>
</organism>
<dbReference type="CDD" id="cd00383">
    <property type="entry name" value="trans_reg_C"/>
    <property type="match status" value="1"/>
</dbReference>
<evidence type="ECO:0000256" key="5">
    <source>
        <dbReference type="ARBA" id="ARBA00023163"/>
    </source>
</evidence>
<dbReference type="CDD" id="cd17574">
    <property type="entry name" value="REC_OmpR"/>
    <property type="match status" value="1"/>
</dbReference>
<dbReference type="InterPro" id="IPR001867">
    <property type="entry name" value="OmpR/PhoB-type_DNA-bd"/>
</dbReference>
<evidence type="ECO:0000313" key="11">
    <source>
        <dbReference type="EMBL" id="WPB83830.1"/>
    </source>
</evidence>
<dbReference type="Gene3D" id="3.40.50.2300">
    <property type="match status" value="1"/>
</dbReference>
<evidence type="ECO:0000256" key="6">
    <source>
        <dbReference type="PROSITE-ProRule" id="PRU00169"/>
    </source>
</evidence>
<evidence type="ECO:0000259" key="9">
    <source>
        <dbReference type="PROSITE" id="PS50110"/>
    </source>
</evidence>
<evidence type="ECO:0000256" key="8">
    <source>
        <dbReference type="SAM" id="MobiDB-lite"/>
    </source>
</evidence>
<feature type="modified residue" description="4-aspartylphosphate" evidence="6">
    <location>
        <position position="55"/>
    </location>
</feature>
<evidence type="ECO:0000256" key="3">
    <source>
        <dbReference type="ARBA" id="ARBA00023015"/>
    </source>
</evidence>
<accession>A0ABZ0PF79</accession>
<evidence type="ECO:0000256" key="1">
    <source>
        <dbReference type="ARBA" id="ARBA00022553"/>
    </source>
</evidence>
<dbReference type="InterPro" id="IPR016032">
    <property type="entry name" value="Sig_transdc_resp-reg_C-effctor"/>
</dbReference>
<dbReference type="Gene3D" id="6.10.250.690">
    <property type="match status" value="1"/>
</dbReference>
<dbReference type="InterPro" id="IPR001789">
    <property type="entry name" value="Sig_transdc_resp-reg_receiver"/>
</dbReference>
<protein>
    <submittedName>
        <fullName evidence="11">Response regulator transcription factor</fullName>
    </submittedName>
</protein>
<dbReference type="Proteomes" id="UP001305521">
    <property type="component" value="Chromosome"/>
</dbReference>
<dbReference type="InterPro" id="IPR039420">
    <property type="entry name" value="WalR-like"/>
</dbReference>
<dbReference type="PANTHER" id="PTHR48111">
    <property type="entry name" value="REGULATOR OF RPOS"/>
    <property type="match status" value="1"/>
</dbReference>
<evidence type="ECO:0000256" key="7">
    <source>
        <dbReference type="PROSITE-ProRule" id="PRU01091"/>
    </source>
</evidence>
<name>A0ABZ0PF79_9PROT</name>
<evidence type="ECO:0000256" key="4">
    <source>
        <dbReference type="ARBA" id="ARBA00023125"/>
    </source>
</evidence>
<dbReference type="PROSITE" id="PS51755">
    <property type="entry name" value="OMPR_PHOB"/>
    <property type="match status" value="1"/>
</dbReference>
<feature type="domain" description="Response regulatory" evidence="9">
    <location>
        <begin position="6"/>
        <end position="119"/>
    </location>
</feature>
<dbReference type="Gene3D" id="1.10.10.10">
    <property type="entry name" value="Winged helix-like DNA-binding domain superfamily/Winged helix DNA-binding domain"/>
    <property type="match status" value="1"/>
</dbReference>
<dbReference type="Pfam" id="PF00486">
    <property type="entry name" value="Trans_reg_C"/>
    <property type="match status" value="1"/>
</dbReference>
<reference evidence="11 12" key="1">
    <citation type="submission" date="2023-11" db="EMBL/GenBank/DDBJ databases">
        <title>Arctic aerobic anoxygenic photoheterotroph Sediminicoccus rosea KRV36 adapts its photosynthesis to long days of polar summer.</title>
        <authorList>
            <person name="Tomasch J."/>
            <person name="Kopejtka K."/>
            <person name="Bily T."/>
            <person name="Gardiner A.T."/>
            <person name="Gardian Z."/>
            <person name="Shivaramu S."/>
            <person name="Koblizek M."/>
            <person name="Engelhardt F."/>
            <person name="Kaftan D."/>
        </authorList>
    </citation>
    <scope>NUCLEOTIDE SEQUENCE [LARGE SCALE GENOMIC DNA]</scope>
    <source>
        <strain evidence="11 12">R-30</strain>
    </source>
</reference>
<keyword evidence="2" id="KW-0902">Two-component regulatory system</keyword>
<feature type="DNA-binding region" description="OmpR/PhoB-type" evidence="7">
    <location>
        <begin position="140"/>
        <end position="240"/>
    </location>
</feature>
<dbReference type="SUPFAM" id="SSF52172">
    <property type="entry name" value="CheY-like"/>
    <property type="match status" value="1"/>
</dbReference>
<sequence length="240" mass="25728">MPGDRPILVVEDEPDVAATILTMLERDGWTTIHADSLDQGLARLQEFDPAIVIVDLGLPDGSGMTIVREAAARALTGVIVVSGRSDEVDRVVGLEVGADDYIAKPFSAREMNARVRALQRRMGRDRPPGAGPGPTLRAPRKPLTVQGTTLDPARLRVVGADGTSINLTSGEAELLAQLIEAGDEPLSRESVAEKVLGHRLQPQQRGVDQLASSLRQKIERVSGNAIRIVAARGKGYRLIL</sequence>
<keyword evidence="1 6" id="KW-0597">Phosphoprotein</keyword>
<feature type="region of interest" description="Disordered" evidence="8">
    <location>
        <begin position="121"/>
        <end position="143"/>
    </location>
</feature>
<evidence type="ECO:0000256" key="2">
    <source>
        <dbReference type="ARBA" id="ARBA00023012"/>
    </source>
</evidence>
<dbReference type="Pfam" id="PF00072">
    <property type="entry name" value="Response_reg"/>
    <property type="match status" value="1"/>
</dbReference>
<proteinExistence type="predicted"/>
<dbReference type="SMART" id="SM00862">
    <property type="entry name" value="Trans_reg_C"/>
    <property type="match status" value="1"/>
</dbReference>
<dbReference type="PROSITE" id="PS50110">
    <property type="entry name" value="RESPONSE_REGULATORY"/>
    <property type="match status" value="1"/>
</dbReference>
<feature type="domain" description="OmpR/PhoB-type" evidence="10">
    <location>
        <begin position="140"/>
        <end position="240"/>
    </location>
</feature>
<keyword evidence="4 7" id="KW-0238">DNA-binding</keyword>
<keyword evidence="5" id="KW-0804">Transcription</keyword>
<dbReference type="SMART" id="SM00448">
    <property type="entry name" value="REC"/>
    <property type="match status" value="1"/>
</dbReference>
<dbReference type="SUPFAM" id="SSF46894">
    <property type="entry name" value="C-terminal effector domain of the bipartite response regulators"/>
    <property type="match status" value="1"/>
</dbReference>
<dbReference type="InterPro" id="IPR036388">
    <property type="entry name" value="WH-like_DNA-bd_sf"/>
</dbReference>
<evidence type="ECO:0000259" key="10">
    <source>
        <dbReference type="PROSITE" id="PS51755"/>
    </source>
</evidence>
<keyword evidence="12" id="KW-1185">Reference proteome</keyword>
<dbReference type="PANTHER" id="PTHR48111:SF1">
    <property type="entry name" value="TWO-COMPONENT RESPONSE REGULATOR ORR33"/>
    <property type="match status" value="1"/>
</dbReference>
<evidence type="ECO:0000313" key="12">
    <source>
        <dbReference type="Proteomes" id="UP001305521"/>
    </source>
</evidence>
<keyword evidence="3" id="KW-0805">Transcription regulation</keyword>
<dbReference type="InterPro" id="IPR011006">
    <property type="entry name" value="CheY-like_superfamily"/>
</dbReference>
<dbReference type="EMBL" id="CP137852">
    <property type="protein sequence ID" value="WPB83830.1"/>
    <property type="molecule type" value="Genomic_DNA"/>
</dbReference>
<gene>
    <name evidence="11" type="ORF">R9Z33_17150</name>
</gene>